<protein>
    <submittedName>
        <fullName evidence="4">Troponin T</fullName>
    </submittedName>
</protein>
<accession>A0A0N4UX86</accession>
<dbReference type="GO" id="GO:0005523">
    <property type="term" value="F:tropomyosin binding"/>
    <property type="evidence" value="ECO:0007669"/>
    <property type="project" value="TreeGrafter"/>
</dbReference>
<dbReference type="STRING" id="51028.A0A0N4UX86"/>
<dbReference type="SUPFAM" id="SSF90250">
    <property type="entry name" value="Troponin coil-coiled subunits"/>
    <property type="match status" value="1"/>
</dbReference>
<dbReference type="InterPro" id="IPR038077">
    <property type="entry name" value="Troponin_sf"/>
</dbReference>
<reference evidence="4" key="1">
    <citation type="submission" date="2017-02" db="UniProtKB">
        <authorList>
            <consortium name="WormBaseParasite"/>
        </authorList>
    </citation>
    <scope>IDENTIFICATION</scope>
</reference>
<keyword evidence="3" id="KW-1185">Reference proteome</keyword>
<dbReference type="PANTHER" id="PTHR11521">
    <property type="entry name" value="TROPONIN T"/>
    <property type="match status" value="1"/>
</dbReference>
<feature type="compositionally biased region" description="Basic and acidic residues" evidence="1">
    <location>
        <begin position="66"/>
        <end position="94"/>
    </location>
</feature>
<dbReference type="GO" id="GO:0005861">
    <property type="term" value="C:troponin complex"/>
    <property type="evidence" value="ECO:0007669"/>
    <property type="project" value="InterPro"/>
</dbReference>
<evidence type="ECO:0000313" key="3">
    <source>
        <dbReference type="Proteomes" id="UP000274131"/>
    </source>
</evidence>
<organism evidence="4">
    <name type="scientific">Enterobius vermicularis</name>
    <name type="common">Human pinworm</name>
    <dbReference type="NCBI Taxonomy" id="51028"/>
    <lineage>
        <taxon>Eukaryota</taxon>
        <taxon>Metazoa</taxon>
        <taxon>Ecdysozoa</taxon>
        <taxon>Nematoda</taxon>
        <taxon>Chromadorea</taxon>
        <taxon>Rhabditida</taxon>
        <taxon>Spirurina</taxon>
        <taxon>Oxyuridomorpha</taxon>
        <taxon>Oxyuroidea</taxon>
        <taxon>Oxyuridae</taxon>
        <taxon>Enterobius</taxon>
    </lineage>
</organism>
<dbReference type="GO" id="GO:0045214">
    <property type="term" value="P:sarcomere organization"/>
    <property type="evidence" value="ECO:0007669"/>
    <property type="project" value="TreeGrafter"/>
</dbReference>
<proteinExistence type="predicted"/>
<dbReference type="OrthoDB" id="330499at2759"/>
<dbReference type="Proteomes" id="UP000274131">
    <property type="component" value="Unassembled WGS sequence"/>
</dbReference>
<dbReference type="WBParaSite" id="EVEC_0000213801-mRNA-1">
    <property type="protein sequence ID" value="EVEC_0000213801-mRNA-1"/>
    <property type="gene ID" value="EVEC_0000213801"/>
</dbReference>
<feature type="compositionally biased region" description="Basic and acidic residues" evidence="1">
    <location>
        <begin position="8"/>
        <end position="30"/>
    </location>
</feature>
<evidence type="ECO:0000256" key="1">
    <source>
        <dbReference type="SAM" id="MobiDB-lite"/>
    </source>
</evidence>
<sequence>MTAAKKRHQEEEAAKLQNYEEQRRVEREKIDRELKELKEKQELRKKLRIEEEQEFNERLRQQEQLRLKEEADRRAKHEAEARRRGEERRRRLERMGNLTRLSGSSESPNYVIPKSPGAKHLGHLEIKKKELTAEEKAEAKIAFMAAIRERKQDPTRASMVDLKERIMAIHNQIVRCEAEKYDLEKRLELQQYDLKELSERQKQVTRHKAIAKGLDPHDEMYPKYPPKISVASKFDRQAERRPFKEIREIYENPTVEKPLSLARGTARPPPEWGRKANEELEVIRKNLDQPRYVEVVKIEGARPPVDPIPFSLPQDEN</sequence>
<dbReference type="AlphaFoldDB" id="A0A0N4UX86"/>
<evidence type="ECO:0000313" key="4">
    <source>
        <dbReference type="WBParaSite" id="EVEC_0000213801-mRNA-1"/>
    </source>
</evidence>
<dbReference type="GO" id="GO:0006937">
    <property type="term" value="P:regulation of muscle contraction"/>
    <property type="evidence" value="ECO:0007669"/>
    <property type="project" value="InterPro"/>
</dbReference>
<name>A0A0N4UX86_ENTVE</name>
<gene>
    <name evidence="2" type="ORF">EVEC_LOCUS1846</name>
</gene>
<dbReference type="Gene3D" id="1.20.5.350">
    <property type="match status" value="1"/>
</dbReference>
<feature type="region of interest" description="Disordered" evidence="1">
    <location>
        <begin position="1"/>
        <end position="30"/>
    </location>
</feature>
<dbReference type="GO" id="GO:0006936">
    <property type="term" value="P:muscle contraction"/>
    <property type="evidence" value="ECO:0007669"/>
    <property type="project" value="TreeGrafter"/>
</dbReference>
<dbReference type="PANTHER" id="PTHR11521:SF1">
    <property type="entry name" value="TROPONIN T, SKELETAL MUSCLE"/>
    <property type="match status" value="1"/>
</dbReference>
<reference evidence="2 3" key="2">
    <citation type="submission" date="2018-10" db="EMBL/GenBank/DDBJ databases">
        <authorList>
            <consortium name="Pathogen Informatics"/>
        </authorList>
    </citation>
    <scope>NUCLEOTIDE SEQUENCE [LARGE SCALE GENOMIC DNA]</scope>
</reference>
<feature type="compositionally biased region" description="Polar residues" evidence="1">
    <location>
        <begin position="99"/>
        <end position="108"/>
    </location>
</feature>
<evidence type="ECO:0000313" key="2">
    <source>
        <dbReference type="EMBL" id="VDD86703.1"/>
    </source>
</evidence>
<feature type="region of interest" description="Disordered" evidence="1">
    <location>
        <begin position="66"/>
        <end position="116"/>
    </location>
</feature>
<dbReference type="InterPro" id="IPR027707">
    <property type="entry name" value="TNNT"/>
</dbReference>
<dbReference type="EMBL" id="UXUI01007273">
    <property type="protein sequence ID" value="VDD86703.1"/>
    <property type="molecule type" value="Genomic_DNA"/>
</dbReference>